<reference evidence="3" key="5">
    <citation type="submission" date="2018-10" db="EMBL/GenBank/DDBJ databases">
        <authorList>
            <person name="McCarthy S."/>
            <person name="Gradnigo J."/>
            <person name="Johnson T."/>
            <person name="Payne S."/>
            <person name="Lipzen A."/>
            <person name="Schackwitz W."/>
            <person name="Martin J."/>
            <person name="Moriyama E."/>
            <person name="Blum P."/>
        </authorList>
    </citation>
    <scope>NUCLEOTIDE SEQUENCE</scope>
    <source>
        <strain evidence="3">SARC-B</strain>
        <strain evidence="4">SARC-C</strain>
        <strain evidence="5">SULA</strain>
    </source>
</reference>
<dbReference type="Proteomes" id="UP000282269">
    <property type="component" value="Chromosome"/>
</dbReference>
<dbReference type="GeneID" id="1453776"/>
<evidence type="ECO:0000313" key="25">
    <source>
        <dbReference type="Proteomes" id="UP000282269"/>
    </source>
</evidence>
<dbReference type="PANTHER" id="PTHR11049">
    <property type="entry name" value="ACYL COENZYME A THIOESTER HYDROLASE"/>
    <property type="match status" value="1"/>
</dbReference>
<dbReference type="OrthoDB" id="15030at2157"/>
<evidence type="ECO:0000313" key="13">
    <source>
        <dbReference type="EMBL" id="QPG49568.1"/>
    </source>
</evidence>
<evidence type="ECO:0000259" key="2">
    <source>
        <dbReference type="PROSITE" id="PS51770"/>
    </source>
</evidence>
<evidence type="ECO:0000313" key="24">
    <source>
        <dbReference type="Proteomes" id="UP000278715"/>
    </source>
</evidence>
<evidence type="ECO:0000313" key="5">
    <source>
        <dbReference type="EMBL" id="AKA77945.1"/>
    </source>
</evidence>
<dbReference type="InterPro" id="IPR029069">
    <property type="entry name" value="HotDog_dom_sf"/>
</dbReference>
<dbReference type="KEGG" id="ssol:SULB_0101"/>
<dbReference type="Proteomes" id="UP000267993">
    <property type="component" value="Chromosome"/>
</dbReference>
<dbReference type="Proteomes" id="UP000278715">
    <property type="component" value="Chromosome"/>
</dbReference>
<evidence type="ECO:0000313" key="19">
    <source>
        <dbReference type="Proteomes" id="UP000267993"/>
    </source>
</evidence>
<evidence type="ECO:0000313" key="22">
    <source>
        <dbReference type="Proteomes" id="UP000273443"/>
    </source>
</evidence>
<evidence type="ECO:0000313" key="9">
    <source>
        <dbReference type="EMBL" id="AZF74922.1"/>
    </source>
</evidence>
<dbReference type="EMBL" id="CP011056">
    <property type="protein sequence ID" value="AKA75252.1"/>
    <property type="molecule type" value="Genomic_DNA"/>
</dbReference>
<evidence type="ECO:0000313" key="18">
    <source>
        <dbReference type="Proteomes" id="UP000076770"/>
    </source>
</evidence>
<gene>
    <name evidence="13" type="ORF">HFC64_06830</name>
    <name evidence="14" type="ORF">SSOP1_2426</name>
    <name evidence="5" type="ORF">SULA_0100</name>
    <name evidence="3" type="ORF">SULB_0101</name>
    <name evidence="4" type="ORF">SULC_0100</name>
    <name evidence="6" type="ORF">SULG_00505</name>
    <name evidence="7" type="ORF">SULH_00505</name>
    <name evidence="8" type="ORF">SULI_00505</name>
    <name evidence="9" type="ORF">SULM_00505</name>
    <name evidence="10" type="ORF">SULN_00505</name>
    <name evidence="11" type="ORF">SULO_00505</name>
    <name evidence="12" type="ORF">SULZ_00505</name>
</gene>
<dbReference type="EMBL" id="CP033235">
    <property type="protein sequence ID" value="AZF67062.1"/>
    <property type="molecule type" value="Genomic_DNA"/>
</dbReference>
<name>A0A0E3MCC6_SACSO</name>
<evidence type="ECO:0000313" key="17">
    <source>
        <dbReference type="Proteomes" id="UP000033106"/>
    </source>
</evidence>
<dbReference type="EMBL" id="CP033240">
    <property type="protein sequence ID" value="AZF80136.1"/>
    <property type="molecule type" value="Genomic_DNA"/>
</dbReference>
<protein>
    <submittedName>
        <fullName evidence="14">Acyl-CoA thioester hydrolase</fullName>
    </submittedName>
    <submittedName>
        <fullName evidence="3">Acyl-CoA thioesterase</fullName>
    </submittedName>
</protein>
<evidence type="ECO:0000313" key="21">
    <source>
        <dbReference type="Proteomes" id="UP000273194"/>
    </source>
</evidence>
<evidence type="ECO:0000313" key="11">
    <source>
        <dbReference type="EMBL" id="AZF80136.1"/>
    </source>
</evidence>
<dbReference type="Proteomes" id="UP000033057">
    <property type="component" value="Chromosome"/>
</dbReference>
<dbReference type="GeneID" id="44128019"/>
<dbReference type="KEGG" id="ssof:SULC_0100"/>
<dbReference type="Proteomes" id="UP000033106">
    <property type="component" value="Chromosome"/>
</dbReference>
<dbReference type="SMR" id="A0A0E3MCC6"/>
<dbReference type="Proteomes" id="UP000076770">
    <property type="component" value="Chromosome i"/>
</dbReference>
<dbReference type="PANTHER" id="PTHR11049:SF16">
    <property type="entry name" value="PROTEIN VDLD"/>
    <property type="match status" value="1"/>
</dbReference>
<dbReference type="InterPro" id="IPR006683">
    <property type="entry name" value="Thioestr_dom"/>
</dbReference>
<reference evidence="18" key="2">
    <citation type="submission" date="2016-04" db="EMBL/GenBank/DDBJ databases">
        <authorList>
            <person name="Shah S.A."/>
            <person name="Garrett R.A."/>
        </authorList>
    </citation>
    <scope>NUCLEOTIDE SEQUENCE [LARGE SCALE GENOMIC DNA]</scope>
    <source>
        <strain evidence="18">ATCC 35091 / DSM 1616 / JCM 8930 / NBRC 15331 / P1</strain>
    </source>
</reference>
<dbReference type="EMBL" id="CP050869">
    <property type="protein sequence ID" value="QPG49568.1"/>
    <property type="molecule type" value="Genomic_DNA"/>
</dbReference>
<proteinExistence type="predicted"/>
<evidence type="ECO:0000313" key="7">
    <source>
        <dbReference type="EMBL" id="AZF69682.1"/>
    </source>
</evidence>
<evidence type="ECO:0000313" key="8">
    <source>
        <dbReference type="EMBL" id="AZF72302.1"/>
    </source>
</evidence>
<dbReference type="EMBL" id="CP033237">
    <property type="protein sequence ID" value="AZF72302.1"/>
    <property type="molecule type" value="Genomic_DNA"/>
</dbReference>
<dbReference type="EMBL" id="LT549890">
    <property type="protein sequence ID" value="SAI85980.1"/>
    <property type="molecule type" value="Genomic_DNA"/>
</dbReference>
<dbReference type="Gene3D" id="3.10.129.10">
    <property type="entry name" value="Hotdog Thioesterase"/>
    <property type="match status" value="2"/>
</dbReference>
<evidence type="ECO:0000313" key="6">
    <source>
        <dbReference type="EMBL" id="AZF67062.1"/>
    </source>
</evidence>
<dbReference type="Proteomes" id="UP000594632">
    <property type="component" value="Chromosome"/>
</dbReference>
<dbReference type="EMBL" id="CP011055">
    <property type="protein sequence ID" value="AKA72553.1"/>
    <property type="molecule type" value="Genomic_DNA"/>
</dbReference>
<evidence type="ECO:0000313" key="14">
    <source>
        <dbReference type="EMBL" id="SAI85980.1"/>
    </source>
</evidence>
<feature type="domain" description="HotDog ACOT-type" evidence="2">
    <location>
        <begin position="165"/>
        <end position="287"/>
    </location>
</feature>
<reference evidence="13 26" key="6">
    <citation type="journal article" date="2020" name="Nat. Commun.">
        <title>The structures of two archaeal type IV pili illuminate evolutionary relationships.</title>
        <authorList>
            <person name="Wang F."/>
            <person name="Baquero D.P."/>
            <person name="Su Z."/>
            <person name="Beltran L.C."/>
            <person name="Prangishvili D."/>
            <person name="Krupovic M."/>
            <person name="Egelman E.H."/>
        </authorList>
    </citation>
    <scope>NUCLEOTIDE SEQUENCE [LARGE SCALE GENOMIC DNA]</scope>
    <source>
        <strain evidence="13 26">POZ149</strain>
    </source>
</reference>
<organism evidence="3 16">
    <name type="scientific">Saccharolobus solfataricus</name>
    <name type="common">Sulfolobus solfataricus</name>
    <dbReference type="NCBI Taxonomy" id="2287"/>
    <lineage>
        <taxon>Archaea</taxon>
        <taxon>Thermoproteota</taxon>
        <taxon>Thermoprotei</taxon>
        <taxon>Sulfolobales</taxon>
        <taxon>Sulfolobaceae</taxon>
        <taxon>Saccharolobus</taxon>
    </lineage>
</organism>
<dbReference type="EMBL" id="CP033236">
    <property type="protein sequence ID" value="AZF69682.1"/>
    <property type="molecule type" value="Genomic_DNA"/>
</dbReference>
<evidence type="ECO:0000313" key="10">
    <source>
        <dbReference type="EMBL" id="AZF77529.1"/>
    </source>
</evidence>
<reference evidence="19 20" key="4">
    <citation type="journal article" date="2018" name="Proc. Natl. Acad. Sci. U.S.A.">
        <title>Nonmutational mechanism of inheritance in the Archaeon Sulfolobus solfataricus.</title>
        <authorList>
            <person name="Payne S."/>
            <person name="McCarthy S."/>
            <person name="Johnson T."/>
            <person name="North E."/>
            <person name="Blum P."/>
        </authorList>
    </citation>
    <scope>NUCLEOTIDE SEQUENCE [LARGE SCALE GENOMIC DNA]</scope>
    <source>
        <strain evidence="7 19">SARC-H</strain>
        <strain evidence="8 23">SARC-I</strain>
        <strain evidence="10 24">SARC-N</strain>
        <strain evidence="11 25">SARC-O</strain>
        <strain evidence="12 20">SUL120</strain>
        <strain evidence="6 21">SULG</strain>
        <strain evidence="9 22">SULM</strain>
    </source>
</reference>
<dbReference type="Proteomes" id="UP000275843">
    <property type="component" value="Chromosome"/>
</dbReference>
<dbReference type="Pfam" id="PF03061">
    <property type="entry name" value="4HBT"/>
    <property type="match status" value="2"/>
</dbReference>
<dbReference type="RefSeq" id="WP_009991827.1">
    <property type="nucleotide sequence ID" value="NZ_CP011055.2"/>
</dbReference>
<dbReference type="EMBL" id="CP011057">
    <property type="protein sequence ID" value="AKA77945.1"/>
    <property type="molecule type" value="Genomic_DNA"/>
</dbReference>
<dbReference type="AlphaFoldDB" id="A0A0E3MCC6"/>
<evidence type="ECO:0000313" key="26">
    <source>
        <dbReference type="Proteomes" id="UP000594632"/>
    </source>
</evidence>
<dbReference type="EMBL" id="CP033239">
    <property type="protein sequence ID" value="AZF77529.1"/>
    <property type="molecule type" value="Genomic_DNA"/>
</dbReference>
<accession>A0A0E3MCC6</accession>
<evidence type="ECO:0000313" key="15">
    <source>
        <dbReference type="Proteomes" id="UP000033057"/>
    </source>
</evidence>
<evidence type="ECO:0000313" key="4">
    <source>
        <dbReference type="EMBL" id="AKA75252.1"/>
    </source>
</evidence>
<dbReference type="OMA" id="PTDVNWG"/>
<dbReference type="InterPro" id="IPR033120">
    <property type="entry name" value="HOTDOG_ACOT"/>
</dbReference>
<dbReference type="SUPFAM" id="SSF54637">
    <property type="entry name" value="Thioesterase/thiol ester dehydrase-isomerase"/>
    <property type="match status" value="2"/>
</dbReference>
<dbReference type="Proteomes" id="UP000273443">
    <property type="component" value="Chromosome"/>
</dbReference>
<dbReference type="EMBL" id="CP033238">
    <property type="protein sequence ID" value="AZF74922.1"/>
    <property type="molecule type" value="Genomic_DNA"/>
</dbReference>
<dbReference type="Proteomes" id="UP000273194">
    <property type="component" value="Chromosome"/>
</dbReference>
<dbReference type="InterPro" id="IPR040170">
    <property type="entry name" value="Cytosol_ACT"/>
</dbReference>
<evidence type="ECO:0000313" key="3">
    <source>
        <dbReference type="EMBL" id="AKA72553.1"/>
    </source>
</evidence>
<dbReference type="GO" id="GO:0006637">
    <property type="term" value="P:acyl-CoA metabolic process"/>
    <property type="evidence" value="ECO:0007669"/>
    <property type="project" value="TreeGrafter"/>
</dbReference>
<dbReference type="Proteomes" id="UP000269431">
    <property type="component" value="Chromosome"/>
</dbReference>
<evidence type="ECO:0000313" key="23">
    <source>
        <dbReference type="Proteomes" id="UP000275843"/>
    </source>
</evidence>
<evidence type="ECO:0000313" key="16">
    <source>
        <dbReference type="Proteomes" id="UP000033085"/>
    </source>
</evidence>
<dbReference type="EMBL" id="CP033241">
    <property type="protein sequence ID" value="AZF82743.1"/>
    <property type="molecule type" value="Genomic_DNA"/>
</dbReference>
<dbReference type="KEGG" id="ssoa:SULA_0100"/>
<dbReference type="GO" id="GO:0005829">
    <property type="term" value="C:cytosol"/>
    <property type="evidence" value="ECO:0007669"/>
    <property type="project" value="TreeGrafter"/>
</dbReference>
<reference evidence="14" key="3">
    <citation type="submission" date="2016-04" db="EMBL/GenBank/DDBJ databases">
        <authorList>
            <person name="Evans L.H."/>
            <person name="Alamgir A."/>
            <person name="Owens N."/>
            <person name="Weber N.D."/>
            <person name="Virtaneva K."/>
            <person name="Barbian K."/>
            <person name="Babar A."/>
            <person name="Rosenke K."/>
        </authorList>
    </citation>
    <scope>NUCLEOTIDE SEQUENCE</scope>
    <source>
        <strain evidence="14">P1</strain>
    </source>
</reference>
<dbReference type="PROSITE" id="PS51770">
    <property type="entry name" value="HOTDOG_ACOT"/>
    <property type="match status" value="2"/>
</dbReference>
<dbReference type="Proteomes" id="UP000033085">
    <property type="component" value="Chromosome"/>
</dbReference>
<evidence type="ECO:0000313" key="20">
    <source>
        <dbReference type="Proteomes" id="UP000269431"/>
    </source>
</evidence>
<dbReference type="PATRIC" id="fig|2287.6.peg.103"/>
<keyword evidence="1 14" id="KW-0378">Hydrolase</keyword>
<evidence type="ECO:0000313" key="12">
    <source>
        <dbReference type="EMBL" id="AZF82743.1"/>
    </source>
</evidence>
<feature type="domain" description="HotDog ACOT-type" evidence="2">
    <location>
        <begin position="7"/>
        <end position="113"/>
    </location>
</feature>
<reference evidence="15 16" key="1">
    <citation type="journal article" date="2015" name="Genome Announc.">
        <title>Complete Genome Sequence of Sulfolobus solfataricus Strain 98/2 and Evolved Derivatives.</title>
        <authorList>
            <person name="McCarthy S."/>
            <person name="Gradnigo J."/>
            <person name="Johnson T."/>
            <person name="Payne S."/>
            <person name="Lipzen A."/>
            <person name="Martin J."/>
            <person name="Schackwitz W."/>
            <person name="Moriyama E."/>
            <person name="Blum P."/>
        </authorList>
    </citation>
    <scope>NUCLEOTIDE SEQUENCE [LARGE SCALE GENOMIC DNA]</scope>
    <source>
        <strain evidence="15">98/2 SULC</strain>
        <strain evidence="3">SARC-B</strain>
        <strain evidence="4">SARC-C</strain>
        <strain evidence="5 17">SULA</strain>
        <strain evidence="16">SULB</strain>
    </source>
</reference>
<sequence>MSYLKISDTIVETFRFIHYEQSNFLNRLHGGDMLFFLVETGMISASKVAMGTTLLASLDDVVFKKPVRLGDIVKVRAKTVYIGNTSLEVEVRAFVRDEEVVSAYATYVKVDDLLRPTPVNVKIMAESEDDKRKIDEAKKRRENRLSKIVNRQKMRFYVDDITDGLRYRISNVIHVSPELTYDGRIMSAGKLLKLMDDLGGIICLRYLDHNSSNLYDNSFNAVVTVAVKGLAFYSPIRLNDIILIRAGLVYVGNTSADILINVVREDLNGAKEHVATAYFTYVRVDKDGKPIKIPEYTPVTEREKRLYEEALTRRGLRK</sequence>
<dbReference type="CDD" id="cd03442">
    <property type="entry name" value="BFIT_BACH"/>
    <property type="match status" value="2"/>
</dbReference>
<evidence type="ECO:0000256" key="1">
    <source>
        <dbReference type="ARBA" id="ARBA00022801"/>
    </source>
</evidence>
<dbReference type="GO" id="GO:0052816">
    <property type="term" value="F:long-chain fatty acyl-CoA hydrolase activity"/>
    <property type="evidence" value="ECO:0007669"/>
    <property type="project" value="TreeGrafter"/>
</dbReference>